<proteinExistence type="predicted"/>
<reference evidence="3" key="1">
    <citation type="submission" date="2016-10" db="EMBL/GenBank/DDBJ databases">
        <authorList>
            <person name="Varghese N."/>
        </authorList>
    </citation>
    <scope>NUCLEOTIDE SEQUENCE [LARGE SCALE GENOMIC DNA]</scope>
    <source>
        <strain evidence="3">DSM 17980</strain>
    </source>
</reference>
<evidence type="ECO:0000256" key="1">
    <source>
        <dbReference type="SAM" id="MobiDB-lite"/>
    </source>
</evidence>
<name>A0A1I7FHS8_9BACL</name>
<dbReference type="AlphaFoldDB" id="A0A1I7FHS8"/>
<dbReference type="Proteomes" id="UP000183508">
    <property type="component" value="Unassembled WGS sequence"/>
</dbReference>
<keyword evidence="3" id="KW-1185">Reference proteome</keyword>
<protein>
    <submittedName>
        <fullName evidence="2">Uncharacterized protein</fullName>
    </submittedName>
</protein>
<accession>A0A1I7FHS8</accession>
<sequence>MKRTHWILVALAVAALLFFRRGGPPSLAMPPEARHQGVTVQIPVTMTPADTPEEHWNLAKRGGQTYVVQVSQARRVVDEFPAEGPPTQGPEGTDYQAGGRVQLDGTWYRAERIHVNTDGQSGYLVLVQEQPGNSQP</sequence>
<feature type="region of interest" description="Disordered" evidence="1">
    <location>
        <begin position="80"/>
        <end position="99"/>
    </location>
</feature>
<dbReference type="EMBL" id="FPBV01000001">
    <property type="protein sequence ID" value="SFU35688.1"/>
    <property type="molecule type" value="Genomic_DNA"/>
</dbReference>
<evidence type="ECO:0000313" key="2">
    <source>
        <dbReference type="EMBL" id="SFU35688.1"/>
    </source>
</evidence>
<organism evidence="2 3">
    <name type="scientific">Alicyclobacillus macrosporangiidus</name>
    <dbReference type="NCBI Taxonomy" id="392015"/>
    <lineage>
        <taxon>Bacteria</taxon>
        <taxon>Bacillati</taxon>
        <taxon>Bacillota</taxon>
        <taxon>Bacilli</taxon>
        <taxon>Bacillales</taxon>
        <taxon>Alicyclobacillaceae</taxon>
        <taxon>Alicyclobacillus</taxon>
    </lineage>
</organism>
<gene>
    <name evidence="2" type="ORF">SAMN05421543_101260</name>
</gene>
<evidence type="ECO:0000313" key="3">
    <source>
        <dbReference type="Proteomes" id="UP000183508"/>
    </source>
</evidence>